<keyword evidence="2" id="KW-1185">Reference proteome</keyword>
<sequence>MECYLEVKQRIAANYGWGEIESDQPKILDNHWAELEPSSND</sequence>
<evidence type="ECO:0000313" key="2">
    <source>
        <dbReference type="Proteomes" id="UP000003959"/>
    </source>
</evidence>
<gene>
    <name evidence="1" type="ORF">LYNGBM3L_38970</name>
</gene>
<reference evidence="2" key="1">
    <citation type="journal article" date="2011" name="Proc. Natl. Acad. Sci. U.S.A.">
        <title>Genomic insights into the physiology and ecology of the marine filamentous cyanobacterium Lyngbya majuscula.</title>
        <authorList>
            <person name="Jones A.C."/>
            <person name="Monroe E.A."/>
            <person name="Podell S."/>
            <person name="Hess W.R."/>
            <person name="Klages S."/>
            <person name="Esquenazi E."/>
            <person name="Niessen S."/>
            <person name="Hoover H."/>
            <person name="Rothmann M."/>
            <person name="Lasken R.S."/>
            <person name="Yates J.R.III."/>
            <person name="Reinhardt R."/>
            <person name="Kube M."/>
            <person name="Burkart M.D."/>
            <person name="Allen E.E."/>
            <person name="Dorrestein P.C."/>
            <person name="Gerwick W.H."/>
            <person name="Gerwick L."/>
        </authorList>
    </citation>
    <scope>NUCLEOTIDE SEQUENCE [LARGE SCALE GENOMIC DNA]</scope>
    <source>
        <strain evidence="2">3L</strain>
    </source>
</reference>
<dbReference type="HOGENOM" id="CLU_3272903_0_0_3"/>
<evidence type="ECO:0000313" key="1">
    <source>
        <dbReference type="EMBL" id="EGJ31461.1"/>
    </source>
</evidence>
<dbReference type="Proteomes" id="UP000003959">
    <property type="component" value="Unassembled WGS sequence"/>
</dbReference>
<dbReference type="AlphaFoldDB" id="F4XVB3"/>
<dbReference type="EMBL" id="GL890939">
    <property type="protein sequence ID" value="EGJ31461.1"/>
    <property type="molecule type" value="Genomic_DNA"/>
</dbReference>
<accession>F4XVB3</accession>
<name>F4XVB3_9CYAN</name>
<protein>
    <submittedName>
        <fullName evidence="1">Uncharacterized protein</fullName>
    </submittedName>
</protein>
<organism evidence="1 2">
    <name type="scientific">Moorena producens 3L</name>
    <dbReference type="NCBI Taxonomy" id="489825"/>
    <lineage>
        <taxon>Bacteria</taxon>
        <taxon>Bacillati</taxon>
        <taxon>Cyanobacteriota</taxon>
        <taxon>Cyanophyceae</taxon>
        <taxon>Coleofasciculales</taxon>
        <taxon>Coleofasciculaceae</taxon>
        <taxon>Moorena</taxon>
    </lineage>
</organism>
<proteinExistence type="predicted"/>